<evidence type="ECO:0000256" key="12">
    <source>
        <dbReference type="ARBA" id="ARBA00038905"/>
    </source>
</evidence>
<gene>
    <name evidence="21" type="primary">mutT</name>
    <name evidence="21" type="ORF">NTHI1209_00389</name>
</gene>
<evidence type="ECO:0000256" key="2">
    <source>
        <dbReference type="ARBA" id="ARBA00005582"/>
    </source>
</evidence>
<sequence length="176" mass="20181">MGRVKNISIVTAVVWHASNEQSKCGDFSPHFFHTSTLDRKMDKKIIQVAAGIIRNEFGQIYLTQRLEGQDFAQSLEFPGGKVDAGETPEQALKRELEEEIGIVALNAELYERFQFEYPTKIISFFFYLVNEWIGEPFGREGQEGFWVEQRALDAGQFPPANAKLIHRLLNETHNFI</sequence>
<organism evidence="21 22">
    <name type="scientific">Haemophilus influenzae</name>
    <dbReference type="NCBI Taxonomy" id="727"/>
    <lineage>
        <taxon>Bacteria</taxon>
        <taxon>Pseudomonadati</taxon>
        <taxon>Pseudomonadota</taxon>
        <taxon>Gammaproteobacteria</taxon>
        <taxon>Pasteurellales</taxon>
        <taxon>Pasteurellaceae</taxon>
        <taxon>Haemophilus</taxon>
    </lineage>
</organism>
<keyword evidence="7 19" id="KW-0378">Hydrolase</keyword>
<dbReference type="PATRIC" id="fig|727.582.peg.344"/>
<name>A0A158SV93_HAEIF</name>
<evidence type="ECO:0000256" key="10">
    <source>
        <dbReference type="ARBA" id="ARBA00035861"/>
    </source>
</evidence>
<comment type="cofactor">
    <cofactor evidence="1 18">
        <name>Mg(2+)</name>
        <dbReference type="ChEBI" id="CHEBI:18420"/>
    </cofactor>
</comment>
<evidence type="ECO:0000256" key="3">
    <source>
        <dbReference type="ARBA" id="ARBA00022457"/>
    </source>
</evidence>
<evidence type="ECO:0000256" key="1">
    <source>
        <dbReference type="ARBA" id="ARBA00001946"/>
    </source>
</evidence>
<dbReference type="InterPro" id="IPR015797">
    <property type="entry name" value="NUDIX_hydrolase-like_dom_sf"/>
</dbReference>
<proteinExistence type="inferred from homology"/>
<evidence type="ECO:0000256" key="5">
    <source>
        <dbReference type="ARBA" id="ARBA00022723"/>
    </source>
</evidence>
<dbReference type="PANTHER" id="PTHR47707">
    <property type="entry name" value="8-OXO-DGTP DIPHOSPHATASE"/>
    <property type="match status" value="1"/>
</dbReference>
<evidence type="ECO:0000259" key="20">
    <source>
        <dbReference type="PROSITE" id="PS51462"/>
    </source>
</evidence>
<dbReference type="AlphaFoldDB" id="A0A158SV93"/>
<dbReference type="InterPro" id="IPR047127">
    <property type="entry name" value="MutT-like"/>
</dbReference>
<dbReference type="EC" id="3.6.1.55" evidence="12"/>
<dbReference type="Proteomes" id="UP000050700">
    <property type="component" value="Unassembled WGS sequence"/>
</dbReference>
<evidence type="ECO:0000256" key="15">
    <source>
        <dbReference type="ARBA" id="ARBA00041979"/>
    </source>
</evidence>
<dbReference type="PROSITE" id="PS51462">
    <property type="entry name" value="NUDIX"/>
    <property type="match status" value="1"/>
</dbReference>
<keyword evidence="9" id="KW-0234">DNA repair</keyword>
<protein>
    <recommendedName>
        <fullName evidence="13">8-oxo-dGTP diphosphatase</fullName>
        <ecNumber evidence="12">3.6.1.55</ecNumber>
    </recommendedName>
    <alternativeName>
        <fullName evidence="16">7,8-dihydro-8-oxoguanine-triphosphatase</fullName>
    </alternativeName>
    <alternativeName>
        <fullName evidence="15">Mutator protein MutT</fullName>
    </alternativeName>
    <alternativeName>
        <fullName evidence="14">dGTP pyrophosphohydrolase</fullName>
    </alternativeName>
</protein>
<evidence type="ECO:0000256" key="16">
    <source>
        <dbReference type="ARBA" id="ARBA00042798"/>
    </source>
</evidence>
<dbReference type="InterPro" id="IPR020084">
    <property type="entry name" value="NUDIX_hydrolase_CS"/>
</dbReference>
<keyword evidence="8 18" id="KW-0460">Magnesium</keyword>
<dbReference type="NCBIfam" id="TIGR00586">
    <property type="entry name" value="mutt"/>
    <property type="match status" value="1"/>
</dbReference>
<dbReference type="CDD" id="cd03425">
    <property type="entry name" value="NUDIX_MutT_NudA_like"/>
    <property type="match status" value="1"/>
</dbReference>
<comment type="catalytic activity">
    <reaction evidence="10">
        <text>8-oxo-dGTP + H2O = 8-oxo-dGMP + diphosphate + H(+)</text>
        <dbReference type="Rhea" id="RHEA:31575"/>
        <dbReference type="ChEBI" id="CHEBI:15377"/>
        <dbReference type="ChEBI" id="CHEBI:15378"/>
        <dbReference type="ChEBI" id="CHEBI:33019"/>
        <dbReference type="ChEBI" id="CHEBI:63224"/>
        <dbReference type="ChEBI" id="CHEBI:77896"/>
        <dbReference type="EC" id="3.6.1.55"/>
    </reaction>
</comment>
<dbReference type="NCBIfam" id="NF008044">
    <property type="entry name" value="PRK10776.1"/>
    <property type="match status" value="1"/>
</dbReference>
<feature type="binding site" evidence="17">
    <location>
        <position position="65"/>
    </location>
    <ligand>
        <name>8-oxo-dGTP</name>
        <dbReference type="ChEBI" id="CHEBI:77896"/>
    </ligand>
</feature>
<dbReference type="InterPro" id="IPR020476">
    <property type="entry name" value="Nudix_hydrolase"/>
</dbReference>
<dbReference type="GO" id="GO:0006260">
    <property type="term" value="P:DNA replication"/>
    <property type="evidence" value="ECO:0007669"/>
    <property type="project" value="UniProtKB-KW"/>
</dbReference>
<evidence type="ECO:0000256" key="4">
    <source>
        <dbReference type="ARBA" id="ARBA00022705"/>
    </source>
</evidence>
<keyword evidence="3" id="KW-0515">Mutator protein</keyword>
<dbReference type="Gene3D" id="3.90.79.10">
    <property type="entry name" value="Nucleoside Triphosphate Pyrophosphohydrolase"/>
    <property type="match status" value="1"/>
</dbReference>
<dbReference type="GO" id="GO:0044716">
    <property type="term" value="F:8-oxo-GDP phosphatase activity"/>
    <property type="evidence" value="ECO:0007669"/>
    <property type="project" value="TreeGrafter"/>
</dbReference>
<feature type="binding site" evidence="17">
    <location>
        <begin position="76"/>
        <end position="79"/>
    </location>
    <ligand>
        <name>8-oxo-dGTP</name>
        <dbReference type="ChEBI" id="CHEBI:77896"/>
    </ligand>
</feature>
<reference evidence="21 22" key="1">
    <citation type="submission" date="2014-05" db="EMBL/GenBank/DDBJ databases">
        <title>Methylome analysis of the phasevarions of Haemophilus influenzae.</title>
        <authorList>
            <person name="Atack J.M."/>
            <person name="Fox K.L."/>
            <person name="Power P.M."/>
            <person name="Clark T."/>
            <person name="Jurcisek J."/>
            <person name="Korlach J."/>
            <person name="Bakaletz L.O."/>
            <person name="Jennings M.P."/>
        </authorList>
    </citation>
    <scope>NUCLEOTIDE SEQUENCE [LARGE SCALE GENOMIC DNA]</scope>
    <source>
        <strain evidence="21 22">1209</strain>
    </source>
</reference>
<evidence type="ECO:0000256" key="8">
    <source>
        <dbReference type="ARBA" id="ARBA00022842"/>
    </source>
</evidence>
<evidence type="ECO:0000256" key="19">
    <source>
        <dbReference type="RuleBase" id="RU003476"/>
    </source>
</evidence>
<dbReference type="EMBL" id="JMQP01000002">
    <property type="protein sequence ID" value="KIS34787.1"/>
    <property type="molecule type" value="Genomic_DNA"/>
</dbReference>
<evidence type="ECO:0000256" key="6">
    <source>
        <dbReference type="ARBA" id="ARBA00022763"/>
    </source>
</evidence>
<evidence type="ECO:0000313" key="21">
    <source>
        <dbReference type="EMBL" id="KIS34787.1"/>
    </source>
</evidence>
<keyword evidence="5 18" id="KW-0479">Metal-binding</keyword>
<accession>A0A158SV93</accession>
<dbReference type="PANTHER" id="PTHR47707:SF1">
    <property type="entry name" value="NUDIX HYDROLASE FAMILY PROTEIN"/>
    <property type="match status" value="1"/>
</dbReference>
<keyword evidence="6" id="KW-0227">DNA damage</keyword>
<dbReference type="GO" id="GO:0008413">
    <property type="term" value="F:8-oxo-7,8-dihydroguanosine triphosphate pyrophosphatase activity"/>
    <property type="evidence" value="ECO:0007669"/>
    <property type="project" value="InterPro"/>
</dbReference>
<evidence type="ECO:0000256" key="9">
    <source>
        <dbReference type="ARBA" id="ARBA00023204"/>
    </source>
</evidence>
<dbReference type="InterPro" id="IPR003561">
    <property type="entry name" value="Mutator_MutT"/>
</dbReference>
<feature type="domain" description="Nudix hydrolase" evidence="20">
    <location>
        <begin position="44"/>
        <end position="170"/>
    </location>
</feature>
<dbReference type="PRINTS" id="PR01401">
    <property type="entry name" value="MUTATORMUTT"/>
</dbReference>
<dbReference type="Pfam" id="PF00293">
    <property type="entry name" value="NUDIX"/>
    <property type="match status" value="1"/>
</dbReference>
<dbReference type="PRINTS" id="PR00502">
    <property type="entry name" value="NUDIXFAMILY"/>
</dbReference>
<dbReference type="GO" id="GO:0044715">
    <property type="term" value="F:8-oxo-dGDP phosphatase activity"/>
    <property type="evidence" value="ECO:0007669"/>
    <property type="project" value="TreeGrafter"/>
</dbReference>
<evidence type="ECO:0000313" key="22">
    <source>
        <dbReference type="Proteomes" id="UP000050700"/>
    </source>
</evidence>
<dbReference type="FunFam" id="3.90.79.10:FF:000014">
    <property type="entry name" value="8-oxo-dGTP diphosphatase MutT"/>
    <property type="match status" value="1"/>
</dbReference>
<comment type="caution">
    <text evidence="21">The sequence shown here is derived from an EMBL/GenBank/DDBJ whole genome shotgun (WGS) entry which is preliminary data.</text>
</comment>
<evidence type="ECO:0000256" key="18">
    <source>
        <dbReference type="PIRSR" id="PIRSR603561-2"/>
    </source>
</evidence>
<dbReference type="PROSITE" id="PS00893">
    <property type="entry name" value="NUDIX_BOX"/>
    <property type="match status" value="1"/>
</dbReference>
<dbReference type="SUPFAM" id="SSF55811">
    <property type="entry name" value="Nudix"/>
    <property type="match status" value="1"/>
</dbReference>
<dbReference type="InterPro" id="IPR000086">
    <property type="entry name" value="NUDIX_hydrolase_dom"/>
</dbReference>
<evidence type="ECO:0000256" key="17">
    <source>
        <dbReference type="PIRSR" id="PIRSR603561-1"/>
    </source>
</evidence>
<feature type="binding site" evidence="18">
    <location>
        <position position="99"/>
    </location>
    <ligand>
        <name>Mg(2+)</name>
        <dbReference type="ChEBI" id="CHEBI:18420"/>
    </ligand>
</feature>
<dbReference type="GO" id="GO:0006281">
    <property type="term" value="P:DNA repair"/>
    <property type="evidence" value="ECO:0007669"/>
    <property type="project" value="UniProtKB-KW"/>
</dbReference>
<keyword evidence="4" id="KW-0235">DNA replication</keyword>
<feature type="binding site" evidence="18">
    <location>
        <position position="79"/>
    </location>
    <ligand>
        <name>Mg(2+)</name>
        <dbReference type="ChEBI" id="CHEBI:18420"/>
    </ligand>
</feature>
<evidence type="ECO:0000256" key="7">
    <source>
        <dbReference type="ARBA" id="ARBA00022801"/>
    </source>
</evidence>
<comment type="similarity">
    <text evidence="2 19">Belongs to the Nudix hydrolase family.</text>
</comment>
<evidence type="ECO:0000256" key="14">
    <source>
        <dbReference type="ARBA" id="ARBA00041592"/>
    </source>
</evidence>
<dbReference type="GO" id="GO:0046872">
    <property type="term" value="F:metal ion binding"/>
    <property type="evidence" value="ECO:0007669"/>
    <property type="project" value="UniProtKB-KW"/>
</dbReference>
<evidence type="ECO:0000256" key="13">
    <source>
        <dbReference type="ARBA" id="ARBA00040794"/>
    </source>
</evidence>
<evidence type="ECO:0000256" key="11">
    <source>
        <dbReference type="ARBA" id="ARBA00036904"/>
    </source>
</evidence>
<dbReference type="GO" id="GO:0035539">
    <property type="term" value="F:8-oxo-7,8-dihydrodeoxyguanosine triphosphate pyrophosphatase activity"/>
    <property type="evidence" value="ECO:0007669"/>
    <property type="project" value="UniProtKB-EC"/>
</dbReference>
<comment type="catalytic activity">
    <reaction evidence="11">
        <text>8-oxo-GTP + H2O = 8-oxo-GMP + diphosphate + H(+)</text>
        <dbReference type="Rhea" id="RHEA:67616"/>
        <dbReference type="ChEBI" id="CHEBI:15377"/>
        <dbReference type="ChEBI" id="CHEBI:15378"/>
        <dbReference type="ChEBI" id="CHEBI:33019"/>
        <dbReference type="ChEBI" id="CHEBI:143553"/>
        <dbReference type="ChEBI" id="CHEBI:145694"/>
    </reaction>
</comment>
<feature type="binding site" evidence="17">
    <location>
        <position position="161"/>
    </location>
    <ligand>
        <name>8-oxo-dGTP</name>
        <dbReference type="ChEBI" id="CHEBI:77896"/>
    </ligand>
</feature>